<keyword evidence="12 19" id="KW-0175">Coiled coil</keyword>
<proteinExistence type="inferred from homology"/>
<dbReference type="GO" id="GO:0072686">
    <property type="term" value="C:mitotic spindle"/>
    <property type="evidence" value="ECO:0007669"/>
    <property type="project" value="InterPro"/>
</dbReference>
<keyword evidence="16" id="KW-0137">Centromere</keyword>
<dbReference type="GO" id="GO:0007059">
    <property type="term" value="P:chromosome segregation"/>
    <property type="evidence" value="ECO:0007669"/>
    <property type="project" value="UniProtKB-KW"/>
</dbReference>
<evidence type="ECO:0000313" key="20">
    <source>
        <dbReference type="EMBL" id="CAG86152.1"/>
    </source>
</evidence>
<evidence type="ECO:0000256" key="2">
    <source>
        <dbReference type="ARBA" id="ARBA00004186"/>
    </source>
</evidence>
<dbReference type="VEuPathDB" id="FungiDB:DEHA2C09284g"/>
<dbReference type="eggNOG" id="ENOG502SCC0">
    <property type="taxonomic scope" value="Eukaryota"/>
</dbReference>
<dbReference type="HOGENOM" id="CLU_133356_0_0_1"/>
<evidence type="ECO:0000256" key="8">
    <source>
        <dbReference type="ARBA" id="ARBA00022701"/>
    </source>
</evidence>
<dbReference type="GO" id="GO:0000278">
    <property type="term" value="P:mitotic cell cycle"/>
    <property type="evidence" value="ECO:0007669"/>
    <property type="project" value="InterPro"/>
</dbReference>
<dbReference type="GeneID" id="2900471"/>
<dbReference type="GO" id="GO:0005874">
    <property type="term" value="C:microtubule"/>
    <property type="evidence" value="ECO:0007669"/>
    <property type="project" value="UniProtKB-KW"/>
</dbReference>
<dbReference type="PANTHER" id="PTHR28216:SF1">
    <property type="entry name" value="DASH COMPLEX SUBUNIT DUO1"/>
    <property type="match status" value="1"/>
</dbReference>
<feature type="coiled-coil region" evidence="19">
    <location>
        <begin position="85"/>
        <end position="119"/>
    </location>
</feature>
<evidence type="ECO:0000256" key="4">
    <source>
        <dbReference type="ARBA" id="ARBA00005366"/>
    </source>
</evidence>
<keyword evidence="14" id="KW-0539">Nucleus</keyword>
<keyword evidence="8" id="KW-0493">Microtubule</keyword>
<evidence type="ECO:0000256" key="16">
    <source>
        <dbReference type="ARBA" id="ARBA00023328"/>
    </source>
</evidence>
<keyword evidence="11" id="KW-0995">Kinetochore</keyword>
<dbReference type="GO" id="GO:0042729">
    <property type="term" value="C:DASH complex"/>
    <property type="evidence" value="ECO:0007669"/>
    <property type="project" value="InterPro"/>
</dbReference>
<dbReference type="PANTHER" id="PTHR28216">
    <property type="entry name" value="DASH COMPLEX SUBUNIT DUO1"/>
    <property type="match status" value="1"/>
</dbReference>
<evidence type="ECO:0000256" key="18">
    <source>
        <dbReference type="ARBA" id="ARBA00044358"/>
    </source>
</evidence>
<organism evidence="20 21">
    <name type="scientific">Debaryomyces hansenii (strain ATCC 36239 / CBS 767 / BCRC 21394 / JCM 1990 / NBRC 0083 / IGC 2968)</name>
    <name type="common">Yeast</name>
    <name type="synonym">Torulaspora hansenii</name>
    <dbReference type="NCBI Taxonomy" id="284592"/>
    <lineage>
        <taxon>Eukaryota</taxon>
        <taxon>Fungi</taxon>
        <taxon>Dikarya</taxon>
        <taxon>Ascomycota</taxon>
        <taxon>Saccharomycotina</taxon>
        <taxon>Pichiomycetes</taxon>
        <taxon>Debaryomycetaceae</taxon>
        <taxon>Debaryomyces</taxon>
    </lineage>
</organism>
<dbReference type="STRING" id="284592.Q6BUN8"/>
<evidence type="ECO:0000256" key="19">
    <source>
        <dbReference type="SAM" id="Coils"/>
    </source>
</evidence>
<dbReference type="OMA" id="QNIAITH"/>
<evidence type="ECO:0000256" key="11">
    <source>
        <dbReference type="ARBA" id="ARBA00022838"/>
    </source>
</evidence>
<evidence type="ECO:0000256" key="15">
    <source>
        <dbReference type="ARBA" id="ARBA00023306"/>
    </source>
</evidence>
<comment type="similarity">
    <text evidence="4">Belongs to the DASH complex DUO1 family.</text>
</comment>
<keyword evidence="5" id="KW-0158">Chromosome</keyword>
<dbReference type="InterPro" id="IPR013960">
    <property type="entry name" value="DASH_Duo1"/>
</dbReference>
<evidence type="ECO:0000256" key="6">
    <source>
        <dbReference type="ARBA" id="ARBA00022490"/>
    </source>
</evidence>
<keyword evidence="21" id="KW-1185">Reference proteome</keyword>
<keyword evidence="7" id="KW-0132">Cell division</keyword>
<keyword evidence="10" id="KW-0159">Chromosome partition</keyword>
<evidence type="ECO:0000256" key="3">
    <source>
        <dbReference type="ARBA" id="ARBA00004629"/>
    </source>
</evidence>
<evidence type="ECO:0000256" key="14">
    <source>
        <dbReference type="ARBA" id="ARBA00023242"/>
    </source>
</evidence>
<evidence type="ECO:0000256" key="10">
    <source>
        <dbReference type="ARBA" id="ARBA00022829"/>
    </source>
</evidence>
<evidence type="ECO:0000256" key="9">
    <source>
        <dbReference type="ARBA" id="ARBA00022776"/>
    </source>
</evidence>
<accession>Q6BUN8</accession>
<dbReference type="KEGG" id="dha:DEHA2C09284g"/>
<dbReference type="Proteomes" id="UP000000599">
    <property type="component" value="Chromosome C"/>
</dbReference>
<protein>
    <recommendedName>
        <fullName evidence="17">DASH complex subunit DUO1</fullName>
    </recommendedName>
    <alternativeName>
        <fullName evidence="18">Outer kinetochore protein DUO1</fullName>
    </alternativeName>
</protein>
<sequence length="154" mass="18086">MSSSKRQIALEKELQQLTAINESVATMIETIRSTQTNIMKTQESTENTDKLLNQWIRILSQTNFTNEILQNPHWNGSTEIDDSEIEIKLNEEQELINDLNELINENSELSKRIALKEQKEKLDENRRREVINRRHKELGLRSAPKRRGVSRVYK</sequence>
<evidence type="ECO:0000256" key="17">
    <source>
        <dbReference type="ARBA" id="ARBA00044152"/>
    </source>
</evidence>
<dbReference type="OrthoDB" id="5599235at2759"/>
<evidence type="ECO:0000256" key="12">
    <source>
        <dbReference type="ARBA" id="ARBA00023054"/>
    </source>
</evidence>
<keyword evidence="6" id="KW-0963">Cytoplasm</keyword>
<dbReference type="AlphaFoldDB" id="Q6BUN8"/>
<dbReference type="Pfam" id="PF08651">
    <property type="entry name" value="DASH_Duo1"/>
    <property type="match status" value="1"/>
</dbReference>
<dbReference type="GO" id="GO:0051301">
    <property type="term" value="P:cell division"/>
    <property type="evidence" value="ECO:0007669"/>
    <property type="project" value="UniProtKB-KW"/>
</dbReference>
<reference evidence="20 21" key="1">
    <citation type="journal article" date="2004" name="Nature">
        <title>Genome evolution in yeasts.</title>
        <authorList>
            <consortium name="Genolevures"/>
            <person name="Dujon B."/>
            <person name="Sherman D."/>
            <person name="Fischer G."/>
            <person name="Durrens P."/>
            <person name="Casaregola S."/>
            <person name="Lafontaine I."/>
            <person name="de Montigny J."/>
            <person name="Marck C."/>
            <person name="Neuveglise C."/>
            <person name="Talla E."/>
            <person name="Goffard N."/>
            <person name="Frangeul L."/>
            <person name="Aigle M."/>
            <person name="Anthouard V."/>
            <person name="Babour A."/>
            <person name="Barbe V."/>
            <person name="Barnay S."/>
            <person name="Blanchin S."/>
            <person name="Beckerich J.M."/>
            <person name="Beyne E."/>
            <person name="Bleykasten C."/>
            <person name="Boisrame A."/>
            <person name="Boyer J."/>
            <person name="Cattolico L."/>
            <person name="Confanioleri F."/>
            <person name="de Daruvar A."/>
            <person name="Despons L."/>
            <person name="Fabre E."/>
            <person name="Fairhead C."/>
            <person name="Ferry-Dumazet H."/>
            <person name="Groppi A."/>
            <person name="Hantraye F."/>
            <person name="Hennequin C."/>
            <person name="Jauniaux N."/>
            <person name="Joyet P."/>
            <person name="Kachouri R."/>
            <person name="Kerrest A."/>
            <person name="Koszul R."/>
            <person name="Lemaire M."/>
            <person name="Lesur I."/>
            <person name="Ma L."/>
            <person name="Muller H."/>
            <person name="Nicaud J.M."/>
            <person name="Nikolski M."/>
            <person name="Oztas S."/>
            <person name="Ozier-Kalogeropoulos O."/>
            <person name="Pellenz S."/>
            <person name="Potier S."/>
            <person name="Richard G.F."/>
            <person name="Straub M.L."/>
            <person name="Suleau A."/>
            <person name="Swennene D."/>
            <person name="Tekaia F."/>
            <person name="Wesolowski-Louvel M."/>
            <person name="Westhof E."/>
            <person name="Wirth B."/>
            <person name="Zeniou-Meyer M."/>
            <person name="Zivanovic I."/>
            <person name="Bolotin-Fukuhara M."/>
            <person name="Thierry A."/>
            <person name="Bouchier C."/>
            <person name="Caudron B."/>
            <person name="Scarpelli C."/>
            <person name="Gaillardin C."/>
            <person name="Weissenbach J."/>
            <person name="Wincker P."/>
            <person name="Souciet J.L."/>
        </authorList>
    </citation>
    <scope>NUCLEOTIDE SEQUENCE [LARGE SCALE GENOMIC DNA]</scope>
    <source>
        <strain evidence="21">ATCC 36239 / CBS 767 / BCRC 21394 / JCM 1990 / NBRC 0083 / IGC 2968</strain>
    </source>
</reference>
<dbReference type="RefSeq" id="XP_458081.1">
    <property type="nucleotide sequence ID" value="XM_458081.1"/>
</dbReference>
<evidence type="ECO:0000256" key="1">
    <source>
        <dbReference type="ARBA" id="ARBA00004123"/>
    </source>
</evidence>
<gene>
    <name evidence="20" type="ordered locus">DEHA2C09284g</name>
</gene>
<keyword evidence="15" id="KW-0131">Cell cycle</keyword>
<keyword evidence="13" id="KW-0206">Cytoskeleton</keyword>
<comment type="subcellular location">
    <subcellularLocation>
        <location evidence="3">Chromosome</location>
        <location evidence="3">Centromere</location>
        <location evidence="3">Kinetochore</location>
    </subcellularLocation>
    <subcellularLocation>
        <location evidence="2">Cytoplasm</location>
        <location evidence="2">Cytoskeleton</location>
        <location evidence="2">Spindle</location>
    </subcellularLocation>
    <subcellularLocation>
        <location evidence="1">Nucleus</location>
    </subcellularLocation>
</comment>
<dbReference type="InParanoid" id="Q6BUN8"/>
<keyword evidence="9" id="KW-0498">Mitosis</keyword>
<evidence type="ECO:0000256" key="7">
    <source>
        <dbReference type="ARBA" id="ARBA00022618"/>
    </source>
</evidence>
<evidence type="ECO:0000256" key="13">
    <source>
        <dbReference type="ARBA" id="ARBA00023212"/>
    </source>
</evidence>
<evidence type="ECO:0000256" key="5">
    <source>
        <dbReference type="ARBA" id="ARBA00022454"/>
    </source>
</evidence>
<evidence type="ECO:0000313" key="21">
    <source>
        <dbReference type="Proteomes" id="UP000000599"/>
    </source>
</evidence>
<name>Q6BUN8_DEBHA</name>
<dbReference type="EMBL" id="CR382135">
    <property type="protein sequence ID" value="CAG86152.1"/>
    <property type="molecule type" value="Genomic_DNA"/>
</dbReference>